<evidence type="ECO:0000313" key="1">
    <source>
        <dbReference type="EMBL" id="QJA70564.1"/>
    </source>
</evidence>
<reference evidence="1" key="1">
    <citation type="submission" date="2020-03" db="EMBL/GenBank/DDBJ databases">
        <title>The deep terrestrial virosphere.</title>
        <authorList>
            <person name="Holmfeldt K."/>
            <person name="Nilsson E."/>
            <person name="Simone D."/>
            <person name="Lopez-Fernandez M."/>
            <person name="Wu X."/>
            <person name="de Brujin I."/>
            <person name="Lundin D."/>
            <person name="Andersson A."/>
            <person name="Bertilsson S."/>
            <person name="Dopson M."/>
        </authorList>
    </citation>
    <scope>NUCLEOTIDE SEQUENCE</scope>
    <source>
        <strain evidence="1">MM415A03651</strain>
        <strain evidence="2">MM415B03052</strain>
    </source>
</reference>
<organism evidence="1">
    <name type="scientific">viral metagenome</name>
    <dbReference type="NCBI Taxonomy" id="1070528"/>
    <lineage>
        <taxon>unclassified sequences</taxon>
        <taxon>metagenomes</taxon>
        <taxon>organismal metagenomes</taxon>
    </lineage>
</organism>
<proteinExistence type="predicted"/>
<dbReference type="EMBL" id="MT142682">
    <property type="protein sequence ID" value="QJA87103.1"/>
    <property type="molecule type" value="Genomic_DNA"/>
</dbReference>
<dbReference type="AlphaFoldDB" id="A0A6M3JKD7"/>
<accession>A0A6M3JKD7</accession>
<protein>
    <submittedName>
        <fullName evidence="1">Uncharacterized protein</fullName>
    </submittedName>
</protein>
<sequence>MNAIASDTTLPPATIKAVCKQMAKAIKNIDAAISEVYGGDSPTANTLRSARLPLIVYILAHGYELEMNTYRLLRAQE</sequence>
<gene>
    <name evidence="1" type="ORF">MM415A03651_0009</name>
    <name evidence="2" type="ORF">MM415B03052_0003</name>
</gene>
<dbReference type="EMBL" id="MT141803">
    <property type="protein sequence ID" value="QJA70564.1"/>
    <property type="molecule type" value="Genomic_DNA"/>
</dbReference>
<evidence type="ECO:0000313" key="2">
    <source>
        <dbReference type="EMBL" id="QJA87103.1"/>
    </source>
</evidence>
<name>A0A6M3JKD7_9ZZZZ</name>